<comment type="cofactor">
    <cofactor evidence="6">
        <name>Zn(2+)</name>
        <dbReference type="ChEBI" id="CHEBI:29105"/>
    </cofactor>
    <text evidence="6">Binds 1 zinc ion per subunit.</text>
</comment>
<comment type="similarity">
    <text evidence="6">Belongs to the peptidase M48 family.</text>
</comment>
<keyword evidence="1 6" id="KW-0645">Protease</keyword>
<keyword evidence="2" id="KW-0479">Metal-binding</keyword>
<evidence type="ECO:0000256" key="2">
    <source>
        <dbReference type="ARBA" id="ARBA00022723"/>
    </source>
</evidence>
<gene>
    <name evidence="8" type="ORF">WJX81_005325</name>
</gene>
<dbReference type="GO" id="GO:0004222">
    <property type="term" value="F:metalloendopeptidase activity"/>
    <property type="evidence" value="ECO:0007669"/>
    <property type="project" value="InterPro"/>
</dbReference>
<evidence type="ECO:0000256" key="6">
    <source>
        <dbReference type="RuleBase" id="RU003983"/>
    </source>
</evidence>
<keyword evidence="5 6" id="KW-0482">Metalloprotease</keyword>
<accession>A0AAW1SCR6</accession>
<sequence length="129" mass="13911">MAVLAVDGGVVLYIRSRQVVLYTHRIHTVSTETEKRMGDTMFKQVEADALRQGTLLPSAHPAALLVKKNLDWGYAVIKIEVMNAAVLPGGKILVSTGLLSLIDHKDELAAVLGHEAGHVVARHSVRSPA</sequence>
<dbReference type="InterPro" id="IPR001915">
    <property type="entry name" value="Peptidase_M48"/>
</dbReference>
<evidence type="ECO:0000313" key="8">
    <source>
        <dbReference type="EMBL" id="KAK9843762.1"/>
    </source>
</evidence>
<dbReference type="Proteomes" id="UP001445335">
    <property type="component" value="Unassembled WGS sequence"/>
</dbReference>
<dbReference type="GO" id="GO:0046872">
    <property type="term" value="F:metal ion binding"/>
    <property type="evidence" value="ECO:0007669"/>
    <property type="project" value="UniProtKB-KW"/>
</dbReference>
<evidence type="ECO:0000256" key="5">
    <source>
        <dbReference type="ARBA" id="ARBA00023049"/>
    </source>
</evidence>
<keyword evidence="3 6" id="KW-0378">Hydrolase</keyword>
<evidence type="ECO:0000256" key="1">
    <source>
        <dbReference type="ARBA" id="ARBA00022670"/>
    </source>
</evidence>
<evidence type="ECO:0000256" key="4">
    <source>
        <dbReference type="ARBA" id="ARBA00022833"/>
    </source>
</evidence>
<dbReference type="PANTHER" id="PTHR22726:SF1">
    <property type="entry name" value="METALLOENDOPEPTIDASE OMA1, MITOCHONDRIAL"/>
    <property type="match status" value="1"/>
</dbReference>
<evidence type="ECO:0000313" key="9">
    <source>
        <dbReference type="Proteomes" id="UP001445335"/>
    </source>
</evidence>
<dbReference type="GO" id="GO:0051603">
    <property type="term" value="P:proteolysis involved in protein catabolic process"/>
    <property type="evidence" value="ECO:0007669"/>
    <property type="project" value="TreeGrafter"/>
</dbReference>
<evidence type="ECO:0000256" key="3">
    <source>
        <dbReference type="ARBA" id="ARBA00022801"/>
    </source>
</evidence>
<dbReference type="PANTHER" id="PTHR22726">
    <property type="entry name" value="METALLOENDOPEPTIDASE OMA1"/>
    <property type="match status" value="1"/>
</dbReference>
<dbReference type="EMBL" id="JALJOU010000005">
    <property type="protein sequence ID" value="KAK9843762.1"/>
    <property type="molecule type" value="Genomic_DNA"/>
</dbReference>
<dbReference type="GO" id="GO:0016020">
    <property type="term" value="C:membrane"/>
    <property type="evidence" value="ECO:0007669"/>
    <property type="project" value="TreeGrafter"/>
</dbReference>
<protein>
    <recommendedName>
        <fullName evidence="7">Peptidase M48 domain-containing protein</fullName>
    </recommendedName>
</protein>
<name>A0AAW1SCR6_9CHLO</name>
<keyword evidence="4 6" id="KW-0862">Zinc</keyword>
<feature type="domain" description="Peptidase M48" evidence="7">
    <location>
        <begin position="69"/>
        <end position="127"/>
    </location>
</feature>
<comment type="caution">
    <text evidence="8">The sequence shown here is derived from an EMBL/GenBank/DDBJ whole genome shotgun (WGS) entry which is preliminary data.</text>
</comment>
<keyword evidence="9" id="KW-1185">Reference proteome</keyword>
<dbReference type="Gene3D" id="3.30.2010.10">
    <property type="entry name" value="Metalloproteases ('zincins'), catalytic domain"/>
    <property type="match status" value="1"/>
</dbReference>
<organism evidence="8 9">
    <name type="scientific">Elliptochloris bilobata</name>
    <dbReference type="NCBI Taxonomy" id="381761"/>
    <lineage>
        <taxon>Eukaryota</taxon>
        <taxon>Viridiplantae</taxon>
        <taxon>Chlorophyta</taxon>
        <taxon>core chlorophytes</taxon>
        <taxon>Trebouxiophyceae</taxon>
        <taxon>Trebouxiophyceae incertae sedis</taxon>
        <taxon>Elliptochloris clade</taxon>
        <taxon>Elliptochloris</taxon>
    </lineage>
</organism>
<proteinExistence type="inferred from homology"/>
<dbReference type="Pfam" id="PF01435">
    <property type="entry name" value="Peptidase_M48"/>
    <property type="match status" value="1"/>
</dbReference>
<dbReference type="AlphaFoldDB" id="A0AAW1SCR6"/>
<dbReference type="InterPro" id="IPR051156">
    <property type="entry name" value="Mito/Outer_Membr_Metalloprot"/>
</dbReference>
<reference evidence="8 9" key="1">
    <citation type="journal article" date="2024" name="Nat. Commun.">
        <title>Phylogenomics reveals the evolutionary origins of lichenization in chlorophyte algae.</title>
        <authorList>
            <person name="Puginier C."/>
            <person name="Libourel C."/>
            <person name="Otte J."/>
            <person name="Skaloud P."/>
            <person name="Haon M."/>
            <person name="Grisel S."/>
            <person name="Petersen M."/>
            <person name="Berrin J.G."/>
            <person name="Delaux P.M."/>
            <person name="Dal Grande F."/>
            <person name="Keller J."/>
        </authorList>
    </citation>
    <scope>NUCLEOTIDE SEQUENCE [LARGE SCALE GENOMIC DNA]</scope>
    <source>
        <strain evidence="8 9">SAG 245.80</strain>
    </source>
</reference>
<evidence type="ECO:0000259" key="7">
    <source>
        <dbReference type="Pfam" id="PF01435"/>
    </source>
</evidence>